<accession>L2GM29</accession>
<proteinExistence type="inferred from homology"/>
<dbReference type="Gene3D" id="3.50.50.80">
    <property type="entry name" value="Ubiquitin-activating enzyme E1, inactive adenylation domain, subdomain 1"/>
    <property type="match status" value="1"/>
</dbReference>
<dbReference type="OMA" id="CIREKCN"/>
<dbReference type="Pfam" id="PF10585">
    <property type="entry name" value="UBA_E1_SCCH"/>
    <property type="match status" value="2"/>
</dbReference>
<dbReference type="InterPro" id="IPR042449">
    <property type="entry name" value="Ub-E1_IAD_1"/>
</dbReference>
<gene>
    <name evidence="6" type="ORF">VICG_01312</name>
</gene>
<feature type="compositionally biased region" description="Basic and acidic residues" evidence="4">
    <location>
        <begin position="7"/>
        <end position="21"/>
    </location>
</feature>
<dbReference type="InterPro" id="IPR000594">
    <property type="entry name" value="ThiF_NAD_FAD-bd"/>
</dbReference>
<dbReference type="GO" id="GO:0016925">
    <property type="term" value="P:protein sumoylation"/>
    <property type="evidence" value="ECO:0007669"/>
    <property type="project" value="TreeGrafter"/>
</dbReference>
<dbReference type="EMBL" id="JH370140">
    <property type="protein sequence ID" value="ELA41679.1"/>
    <property type="molecule type" value="Genomic_DNA"/>
</dbReference>
<dbReference type="InterPro" id="IPR038252">
    <property type="entry name" value="UBA_E1_C_sf"/>
</dbReference>
<dbReference type="Proteomes" id="UP000011082">
    <property type="component" value="Unassembled WGS sequence"/>
</dbReference>
<comment type="pathway">
    <text evidence="1">Protein modification; protein ubiquitination.</text>
</comment>
<dbReference type="GO" id="GO:0016567">
    <property type="term" value="P:protein ubiquitination"/>
    <property type="evidence" value="ECO:0007669"/>
    <property type="project" value="UniProtKB-UniPathway"/>
</dbReference>
<dbReference type="PRINTS" id="PR01849">
    <property type="entry name" value="UBIQUITINACT"/>
</dbReference>
<dbReference type="GO" id="GO:0005737">
    <property type="term" value="C:cytoplasm"/>
    <property type="evidence" value="ECO:0007669"/>
    <property type="project" value="TreeGrafter"/>
</dbReference>
<dbReference type="PANTHER" id="PTHR10953:SF250">
    <property type="entry name" value="UBIQUITIN-LIKE MODIFIER-ACTIVATING ENZYME 1"/>
    <property type="match status" value="1"/>
</dbReference>
<evidence type="ECO:0000313" key="6">
    <source>
        <dbReference type="EMBL" id="ELA41679.1"/>
    </source>
</evidence>
<dbReference type="GeneID" id="19882023"/>
<comment type="similarity">
    <text evidence="2">Belongs to the ubiquitin-activating E1 family.</text>
</comment>
<dbReference type="Gene3D" id="3.40.50.720">
    <property type="entry name" value="NAD(P)-binding Rossmann-like Domain"/>
    <property type="match status" value="2"/>
</dbReference>
<dbReference type="Gene3D" id="3.10.290.60">
    <property type="entry name" value="Ubiquitin-activating enzyme E1, UFD domain"/>
    <property type="match status" value="1"/>
</dbReference>
<dbReference type="GO" id="GO:0031510">
    <property type="term" value="C:SUMO activating enzyme complex"/>
    <property type="evidence" value="ECO:0007669"/>
    <property type="project" value="TreeGrafter"/>
</dbReference>
<dbReference type="PANTHER" id="PTHR10953">
    <property type="entry name" value="UBIQUITIN-ACTIVATING ENZYME E1"/>
    <property type="match status" value="1"/>
</dbReference>
<evidence type="ECO:0000256" key="1">
    <source>
        <dbReference type="ARBA" id="ARBA00004906"/>
    </source>
</evidence>
<evidence type="ECO:0000259" key="5">
    <source>
        <dbReference type="SMART" id="SM00985"/>
    </source>
</evidence>
<feature type="region of interest" description="Disordered" evidence="4">
    <location>
        <begin position="1"/>
        <end position="21"/>
    </location>
</feature>
<dbReference type="AlphaFoldDB" id="L2GM29"/>
<evidence type="ECO:0000256" key="3">
    <source>
        <dbReference type="ARBA" id="ARBA00022598"/>
    </source>
</evidence>
<dbReference type="InterPro" id="IPR018965">
    <property type="entry name" value="Ub-activating_enz_E1_C"/>
</dbReference>
<dbReference type="InterPro" id="IPR035985">
    <property type="entry name" value="Ubiquitin-activating_enz"/>
</dbReference>
<dbReference type="GO" id="GO:0019948">
    <property type="term" value="F:SUMO activating enzyme activity"/>
    <property type="evidence" value="ECO:0007669"/>
    <property type="project" value="TreeGrafter"/>
</dbReference>
<name>L2GM29_VITCO</name>
<evidence type="ECO:0000256" key="4">
    <source>
        <dbReference type="SAM" id="MobiDB-lite"/>
    </source>
</evidence>
<dbReference type="FunCoup" id="L2GM29">
    <property type="interactions" value="269"/>
</dbReference>
<dbReference type="UniPathway" id="UPA00143"/>
<dbReference type="Pfam" id="PF09358">
    <property type="entry name" value="E1_UFD"/>
    <property type="match status" value="1"/>
</dbReference>
<dbReference type="SMART" id="SM00985">
    <property type="entry name" value="UBA_e1_C"/>
    <property type="match status" value="1"/>
</dbReference>
<keyword evidence="7" id="KW-1185">Reference proteome</keyword>
<keyword evidence="3" id="KW-0436">Ligase</keyword>
<dbReference type="InterPro" id="IPR045886">
    <property type="entry name" value="ThiF/MoeB/HesA"/>
</dbReference>
<dbReference type="HOGENOM" id="CLU_002556_0_0_1"/>
<dbReference type="InParanoid" id="L2GM29"/>
<dbReference type="InterPro" id="IPR042063">
    <property type="entry name" value="Ubi_acti_E1_SCCH"/>
</dbReference>
<protein>
    <recommendedName>
        <fullName evidence="5">Ubiquitin-activating enzyme E1 C-terminal domain-containing protein</fullName>
    </recommendedName>
</protein>
<dbReference type="VEuPathDB" id="MicrosporidiaDB:VICG_01312"/>
<dbReference type="Pfam" id="PF00899">
    <property type="entry name" value="ThiF"/>
    <property type="match status" value="2"/>
</dbReference>
<dbReference type="STRING" id="993615.L2GM29"/>
<dbReference type="SUPFAM" id="SSF69572">
    <property type="entry name" value="Activating enzymes of the ubiquitin-like proteins"/>
    <property type="match status" value="2"/>
</dbReference>
<evidence type="ECO:0000313" key="7">
    <source>
        <dbReference type="Proteomes" id="UP000011082"/>
    </source>
</evidence>
<dbReference type="Gene3D" id="1.10.10.2660">
    <property type="entry name" value="Ubiquitin-activating enzyme E1, SCCH domain"/>
    <property type="match status" value="1"/>
</dbReference>
<organism evidence="6 7">
    <name type="scientific">Vittaforma corneae (strain ATCC 50505)</name>
    <name type="common">Microsporidian parasite</name>
    <name type="synonym">Nosema corneum</name>
    <dbReference type="NCBI Taxonomy" id="993615"/>
    <lineage>
        <taxon>Eukaryota</taxon>
        <taxon>Fungi</taxon>
        <taxon>Fungi incertae sedis</taxon>
        <taxon>Microsporidia</taxon>
        <taxon>Nosematidae</taxon>
        <taxon>Vittaforma</taxon>
    </lineage>
</organism>
<evidence type="ECO:0000256" key="2">
    <source>
        <dbReference type="ARBA" id="ARBA00005673"/>
    </source>
</evidence>
<dbReference type="OrthoDB" id="10252231at2759"/>
<feature type="domain" description="Ubiquitin-activating enzyme E1 C-terminal" evidence="5">
    <location>
        <begin position="821"/>
        <end position="940"/>
    </location>
</feature>
<reference evidence="7" key="1">
    <citation type="submission" date="2011-05" db="EMBL/GenBank/DDBJ databases">
        <title>The genome sequence of Vittaforma corneae strain ATCC 50505.</title>
        <authorList>
            <consortium name="The Broad Institute Genome Sequencing Platform"/>
            <person name="Cuomo C."/>
            <person name="Didier E."/>
            <person name="Bowers L."/>
            <person name="Young S.K."/>
            <person name="Zeng Q."/>
            <person name="Gargeya S."/>
            <person name="Fitzgerald M."/>
            <person name="Haas B."/>
            <person name="Abouelleil A."/>
            <person name="Alvarado L."/>
            <person name="Arachchi H.M."/>
            <person name="Berlin A."/>
            <person name="Chapman S.B."/>
            <person name="Gearin G."/>
            <person name="Goldberg J."/>
            <person name="Griggs A."/>
            <person name="Gujja S."/>
            <person name="Hansen M."/>
            <person name="Heiman D."/>
            <person name="Howarth C."/>
            <person name="Larimer J."/>
            <person name="Lui A."/>
            <person name="MacDonald P.J.P."/>
            <person name="McCowen C."/>
            <person name="Montmayeur A."/>
            <person name="Murphy C."/>
            <person name="Neiman D."/>
            <person name="Pearson M."/>
            <person name="Priest M."/>
            <person name="Roberts A."/>
            <person name="Saif S."/>
            <person name="Shea T."/>
            <person name="Sisk P."/>
            <person name="Stolte C."/>
            <person name="Sykes S."/>
            <person name="Wortman J."/>
            <person name="Nusbaum C."/>
            <person name="Birren B."/>
        </authorList>
    </citation>
    <scope>NUCLEOTIDE SEQUENCE [LARGE SCALE GENOMIC DNA]</scope>
    <source>
        <strain evidence="7">ATCC 50505</strain>
    </source>
</reference>
<dbReference type="InterPro" id="IPR019572">
    <property type="entry name" value="UBA_E1_SCCH"/>
</dbReference>
<sequence length="942" mass="106175">MNSSQENNKERNAKSNGDEENLRVDEELYSRQLYVIGHEAMVKMMGTKVLIIGMDGLGQEIAKNVCLAGIRYVSIYDKGAVTPRSMCSGYYFSRDNLGQQRDSAVLEQLRNLNKYVEIKVAENIQLEDHDIVVSVNQSLEENLRLNDLCHLKGIKFVMANASGLFTQLFCDFQLHTCIDKDGEPASTGVINDITPEGVLTIVEGTHHSFETGNSVKIDNAIYGVSVISRSQFKLEGYSCDKLKIGGDYEQVKIPSTIEFKSLRESLESPQIMDFEFSNVKKPRALHDLFIYGEIRNNFEQKDMLEGQFSKTRGCLIPPVCSVIGGFAAQEVIKAASSKFTPVQQFYYFDCSDAYIENDSNGDESSRYYDMIKLFGDDGFRRIREMKIFLVGAGAIGCENLKNFVCSGIGADGLISVTDMDSIEQSNLNRQFLFRTEDVSKMKSESAVKRVLELNGDYCDKLASSNKCGTPANESGHVSACRVNNITAYTLPVNHENENVFSDKLISHHDLISNALDNVEARAYMDRRCIQMRRPMIDAGTLGTKGHVQVVVPFISESYSSSSDPQEKSIPLCTIKSYPYSIEHTIEWAMSEFKLHFNERVQDAKEYLESKDPGLQDIYDSAPKNVEECLKAALSMFVNSFSTSIQNLLNTFPPDHVDDQGNMFWSPPKKVPSPISFNINDKLHIIFVHSTANLYAECFKVRKISRDEVYAFLENVLSLKEPNPIHFENSNSNFSQLTPLEFDKDSWHVDFVYSAANLRARNYKIKEKSKHFIRGIAGRIIPAIATTTAIVSGLAAIEIIKYATQKEKVAKHVGADLSGIPFRNSYVDLAAPFLASTELVKPKELFYENKGKKIKYTVWSRLEFKDGTLKNIIQQIRDEIGDEVSMVSFGSKVIYWNLCSKYDLNLEKTISELCKKKEGQFLVYLDVLPEKEGDMIDVAIIFE</sequence>
<dbReference type="InterPro" id="IPR000011">
    <property type="entry name" value="UBQ/SUMO-activ_enz_E1-like"/>
</dbReference>
<dbReference type="RefSeq" id="XP_007604758.1">
    <property type="nucleotide sequence ID" value="XM_007604696.1"/>
</dbReference>